<dbReference type="Proteomes" id="UP000253208">
    <property type="component" value="Unassembled WGS sequence"/>
</dbReference>
<proteinExistence type="predicted"/>
<keyword evidence="1" id="KW-0472">Membrane</keyword>
<evidence type="ECO:0000313" key="2">
    <source>
        <dbReference type="EMBL" id="RCH44249.1"/>
    </source>
</evidence>
<accession>A0A367G2Z4</accession>
<dbReference type="EMBL" id="PSQG01000009">
    <property type="protein sequence ID" value="RCH44249.1"/>
    <property type="molecule type" value="Genomic_DNA"/>
</dbReference>
<reference evidence="2 3" key="1">
    <citation type="submission" date="2018-02" db="EMBL/GenBank/DDBJ databases">
        <title>Complete genome sequencing of Faecalibacterium prausnitzii strains isolated from the human gut.</title>
        <authorList>
            <person name="Fitzgerald B.C."/>
            <person name="Shkoporov A.N."/>
            <person name="Ross P.R."/>
            <person name="Hill C."/>
        </authorList>
    </citation>
    <scope>NUCLEOTIDE SEQUENCE [LARGE SCALE GENOMIC DNA]</scope>
    <source>
        <strain evidence="2 3">APC942/31-1</strain>
    </source>
</reference>
<feature type="transmembrane region" description="Helical" evidence="1">
    <location>
        <begin position="43"/>
        <end position="64"/>
    </location>
</feature>
<comment type="caution">
    <text evidence="2">The sequence shown here is derived from an EMBL/GenBank/DDBJ whole genome shotgun (WGS) entry which is preliminary data.</text>
</comment>
<keyword evidence="1" id="KW-1133">Transmembrane helix</keyword>
<dbReference type="AlphaFoldDB" id="A0A367G2Z4"/>
<sequence length="305" mass="36536">MALTGWVFRFGGRADQDISSESVDENPLYVYGMMRKNRKWFSGIRGCFLFQMLLLTDVFFAAVYSCWKCWTNSSGNDAIEKALLSLHILMIVGYVEFLKHSVRIHARSYMYIENKKGIWMPFSFICYKYEKLIDIKITFPEEVEERNVVFEKELLHNQYQKKSEYELDEKGKVSFFKKNRNNQVNIWALIDITDMDRNDVLLLNDKFAEFWINEMSREEKKNDIRFTFVIQVDEINDYLQETFYESGGIFMDKHRSRLPVLYVRKHDILKVKWADNNSRYTNINKEMRKELKKIYDDSEIESINS</sequence>
<protein>
    <submittedName>
        <fullName evidence="2">Uncharacterized protein</fullName>
    </submittedName>
</protein>
<organism evidence="2 3">
    <name type="scientific">Blautia obeum</name>
    <dbReference type="NCBI Taxonomy" id="40520"/>
    <lineage>
        <taxon>Bacteria</taxon>
        <taxon>Bacillati</taxon>
        <taxon>Bacillota</taxon>
        <taxon>Clostridia</taxon>
        <taxon>Lachnospirales</taxon>
        <taxon>Lachnospiraceae</taxon>
        <taxon>Blautia</taxon>
    </lineage>
</organism>
<evidence type="ECO:0000313" key="3">
    <source>
        <dbReference type="Proteomes" id="UP000253208"/>
    </source>
</evidence>
<keyword evidence="1" id="KW-0812">Transmembrane</keyword>
<dbReference type="RefSeq" id="WP_147238628.1">
    <property type="nucleotide sequence ID" value="NZ_PSQG01000009.1"/>
</dbReference>
<name>A0A367G2Z4_9FIRM</name>
<gene>
    <name evidence="2" type="ORF">C4886_08030</name>
</gene>
<feature type="transmembrane region" description="Helical" evidence="1">
    <location>
        <begin position="84"/>
        <end position="102"/>
    </location>
</feature>
<evidence type="ECO:0000256" key="1">
    <source>
        <dbReference type="SAM" id="Phobius"/>
    </source>
</evidence>